<sequence>MFEAASKDDGEDKTDFKQYIDATFTGITIYRALVAQEVLRKENPEHISLKEMTAVSA</sequence>
<dbReference type="OrthoDB" id="417877at2759"/>
<name>A0A8I2YXK8_9AGAM</name>
<evidence type="ECO:0000313" key="2">
    <source>
        <dbReference type="Proteomes" id="UP000683000"/>
    </source>
</evidence>
<dbReference type="EMBL" id="JAGFBS010000003">
    <property type="protein sequence ID" value="KAG6380306.1"/>
    <property type="molecule type" value="Genomic_DNA"/>
</dbReference>
<organism evidence="1 2">
    <name type="scientific">Boletus reticuloceps</name>
    <dbReference type="NCBI Taxonomy" id="495285"/>
    <lineage>
        <taxon>Eukaryota</taxon>
        <taxon>Fungi</taxon>
        <taxon>Dikarya</taxon>
        <taxon>Basidiomycota</taxon>
        <taxon>Agaricomycotina</taxon>
        <taxon>Agaricomycetes</taxon>
        <taxon>Agaricomycetidae</taxon>
        <taxon>Boletales</taxon>
        <taxon>Boletineae</taxon>
        <taxon>Boletaceae</taxon>
        <taxon>Boletoideae</taxon>
        <taxon>Boletus</taxon>
    </lineage>
</organism>
<proteinExistence type="predicted"/>
<dbReference type="AlphaFoldDB" id="A0A8I2YXK8"/>
<accession>A0A8I2YXK8</accession>
<comment type="caution">
    <text evidence="1">The sequence shown here is derived from an EMBL/GenBank/DDBJ whole genome shotgun (WGS) entry which is preliminary data.</text>
</comment>
<evidence type="ECO:0000313" key="1">
    <source>
        <dbReference type="EMBL" id="KAG6380306.1"/>
    </source>
</evidence>
<keyword evidence="2" id="KW-1185">Reference proteome</keyword>
<dbReference type="Proteomes" id="UP000683000">
    <property type="component" value="Unassembled WGS sequence"/>
</dbReference>
<protein>
    <submittedName>
        <fullName evidence="1">Uncharacterized protein</fullName>
    </submittedName>
</protein>
<gene>
    <name evidence="1" type="ORF">JVT61DRAFT_8415</name>
</gene>
<reference evidence="1" key="1">
    <citation type="submission" date="2021-03" db="EMBL/GenBank/DDBJ databases">
        <title>Evolutionary innovations through gain and loss of genes in the ectomycorrhizal Boletales.</title>
        <authorList>
            <person name="Wu G."/>
            <person name="Miyauchi S."/>
            <person name="Morin E."/>
            <person name="Yang Z.-L."/>
            <person name="Xu J."/>
            <person name="Martin F.M."/>
        </authorList>
    </citation>
    <scope>NUCLEOTIDE SEQUENCE</scope>
    <source>
        <strain evidence="1">BR01</strain>
    </source>
</reference>